<feature type="domain" description="Flavodoxin-like" evidence="7">
    <location>
        <begin position="4"/>
        <end position="147"/>
    </location>
</feature>
<dbReference type="GO" id="GO:0010181">
    <property type="term" value="F:FMN binding"/>
    <property type="evidence" value="ECO:0007669"/>
    <property type="project" value="InterPro"/>
</dbReference>
<dbReference type="InterPro" id="IPR029039">
    <property type="entry name" value="Flavoprotein-like_sf"/>
</dbReference>
<keyword evidence="5" id="KW-0288">FMN</keyword>
<comment type="cofactor">
    <cofactor evidence="1">
        <name>FMN</name>
        <dbReference type="ChEBI" id="CHEBI:58210"/>
    </cofactor>
</comment>
<dbReference type="PROSITE" id="PS50902">
    <property type="entry name" value="FLAVODOXIN_LIKE"/>
    <property type="match status" value="1"/>
</dbReference>
<dbReference type="InterPro" id="IPR008254">
    <property type="entry name" value="Flavodoxin/NO_synth"/>
</dbReference>
<keyword evidence="6" id="KW-0249">Electron transport</keyword>
<dbReference type="PANTHER" id="PTHR42809:SF1">
    <property type="entry name" value="FLAVODOXIN 1"/>
    <property type="match status" value="1"/>
</dbReference>
<name>A0A0S1SXY1_9BACT</name>
<evidence type="ECO:0000256" key="2">
    <source>
        <dbReference type="ARBA" id="ARBA00005267"/>
    </source>
</evidence>
<dbReference type="KEGG" id="prf:PeribacterA2_0854"/>
<proteinExistence type="inferred from homology"/>
<reference evidence="8 9" key="2">
    <citation type="journal article" date="2016" name="PeerJ">
        <title>Analysis of five complete genome sequences for members of the class Peribacteria in the recently recognized Peregrinibacteria bacterial phylum.</title>
        <authorList>
            <person name="Anantharaman K."/>
            <person name="Brown C.T."/>
            <person name="Burstein D."/>
            <person name="Castelle C.J."/>
            <person name="Probst A.J."/>
            <person name="Thomas B.C."/>
            <person name="Williams K.H."/>
            <person name="Banfield J.F."/>
        </authorList>
    </citation>
    <scope>NUCLEOTIDE SEQUENCE [LARGE SCALE GENOMIC DNA]</scope>
    <source>
        <strain evidence="8">RIFOXYD1_FULL_PER-ii_59_16</strain>
    </source>
</reference>
<evidence type="ECO:0000313" key="9">
    <source>
        <dbReference type="Proteomes" id="UP000069135"/>
    </source>
</evidence>
<accession>A0A0S1SXY1</accession>
<accession>A0A0S1SI02</accession>
<reference evidence="9" key="1">
    <citation type="submission" date="2015-10" db="EMBL/GenBank/DDBJ databases">
        <title>Analysis of five complete genome sequences for members of the class Peribacteria in the recently recognized Peregrinibacteria bacterial phylum.</title>
        <authorList>
            <person name="Anantharaman K."/>
            <person name="Brown C.T."/>
            <person name="Burstein D."/>
            <person name="Castelle C.J."/>
            <person name="Probst A.J."/>
            <person name="Thomas B.C."/>
            <person name="Williams K.H."/>
            <person name="Banfield J.F."/>
        </authorList>
    </citation>
    <scope>NUCLEOTIDE SEQUENCE [LARGE SCALE GENOMIC DNA]</scope>
</reference>
<evidence type="ECO:0000313" key="8">
    <source>
        <dbReference type="EMBL" id="ALM13523.1"/>
    </source>
</evidence>
<evidence type="ECO:0000256" key="4">
    <source>
        <dbReference type="ARBA" id="ARBA00022630"/>
    </source>
</evidence>
<organism evidence="8 9">
    <name type="scientific">Candidatus Peribacter riflensis</name>
    <dbReference type="NCBI Taxonomy" id="1735162"/>
    <lineage>
        <taxon>Bacteria</taxon>
        <taxon>Candidatus Peregrinibacteriota</taxon>
        <taxon>Candidatus Peribacteria</taxon>
        <taxon>Candidatus Peribacterales</taxon>
        <taxon>Candidatus Peribacteraceae</taxon>
        <taxon>Candidatus Peribacter</taxon>
    </lineage>
</organism>
<evidence type="ECO:0000256" key="3">
    <source>
        <dbReference type="ARBA" id="ARBA00022448"/>
    </source>
</evidence>
<dbReference type="EMBL" id="CP013065">
    <property type="protein sequence ID" value="ALM13523.1"/>
    <property type="molecule type" value="Genomic_DNA"/>
</dbReference>
<dbReference type="Pfam" id="PF00258">
    <property type="entry name" value="Flavodoxin_1"/>
    <property type="match status" value="1"/>
</dbReference>
<dbReference type="Gene3D" id="3.40.50.360">
    <property type="match status" value="1"/>
</dbReference>
<dbReference type="PANTHER" id="PTHR42809">
    <property type="entry name" value="FLAVODOXIN 2"/>
    <property type="match status" value="1"/>
</dbReference>
<protein>
    <recommendedName>
        <fullName evidence="7">Flavodoxin-like domain-containing protein</fullName>
    </recommendedName>
</protein>
<dbReference type="AlphaFoldDB" id="A0A0S1SXY1"/>
<dbReference type="STRING" id="1735162.PeribacterB2_0856"/>
<dbReference type="InterPro" id="IPR050619">
    <property type="entry name" value="Flavodoxin"/>
</dbReference>
<evidence type="ECO:0000259" key="7">
    <source>
        <dbReference type="PROSITE" id="PS50902"/>
    </source>
</evidence>
<evidence type="ECO:0000256" key="6">
    <source>
        <dbReference type="ARBA" id="ARBA00022982"/>
    </source>
</evidence>
<sequence>MALLHVVYSTSTGHTEHVVDTLLPVLIRKDVTAEKQRAEAASAEDLLKGDVLLLACGTWNTGGSEGQLHPHMHALLTDRARAVDLNKKPCALIALGDSRYYYTARATEHLMKFVREHNGTMCVDPLILIGEPYGQEEKIAAWGQKLLAKVTPKQS</sequence>
<keyword evidence="3" id="KW-0813">Transport</keyword>
<comment type="similarity">
    <text evidence="2">Belongs to the flavodoxin family.</text>
</comment>
<evidence type="ECO:0000256" key="5">
    <source>
        <dbReference type="ARBA" id="ARBA00022643"/>
    </source>
</evidence>
<dbReference type="Proteomes" id="UP000069135">
    <property type="component" value="Chromosome"/>
</dbReference>
<accession>A0A0S1SPJ4</accession>
<gene>
    <name evidence="8" type="ORF">PeribacterD1_0854</name>
</gene>
<accession>A0A0S1SUD0</accession>
<keyword evidence="4" id="KW-0285">Flavoprotein</keyword>
<accession>A0A0S1SL70</accession>
<dbReference type="SUPFAM" id="SSF52218">
    <property type="entry name" value="Flavoproteins"/>
    <property type="match status" value="1"/>
</dbReference>
<evidence type="ECO:0000256" key="1">
    <source>
        <dbReference type="ARBA" id="ARBA00001917"/>
    </source>
</evidence>